<feature type="chain" id="PRO_5007593552" evidence="1">
    <location>
        <begin position="18"/>
        <end position="368"/>
    </location>
</feature>
<dbReference type="FunCoup" id="A0A152A2N2">
    <property type="interactions" value="6"/>
</dbReference>
<protein>
    <submittedName>
        <fullName evidence="2">Putative transmembrane protein</fullName>
    </submittedName>
</protein>
<dbReference type="InParanoid" id="A0A152A2N2"/>
<evidence type="ECO:0000313" key="2">
    <source>
        <dbReference type="EMBL" id="KYR00486.1"/>
    </source>
</evidence>
<dbReference type="OMA" id="NCASTGP"/>
<dbReference type="PANTHER" id="PTHR38085:SF1">
    <property type="match status" value="1"/>
</dbReference>
<evidence type="ECO:0000256" key="1">
    <source>
        <dbReference type="SAM" id="SignalP"/>
    </source>
</evidence>
<organism evidence="2 3">
    <name type="scientific">Tieghemostelium lacteum</name>
    <name type="common">Slime mold</name>
    <name type="synonym">Dictyostelium lacteum</name>
    <dbReference type="NCBI Taxonomy" id="361077"/>
    <lineage>
        <taxon>Eukaryota</taxon>
        <taxon>Amoebozoa</taxon>
        <taxon>Evosea</taxon>
        <taxon>Eumycetozoa</taxon>
        <taxon>Dictyostelia</taxon>
        <taxon>Dictyosteliales</taxon>
        <taxon>Raperosteliaceae</taxon>
        <taxon>Tieghemostelium</taxon>
    </lineage>
</organism>
<evidence type="ECO:0000313" key="3">
    <source>
        <dbReference type="Proteomes" id="UP000076078"/>
    </source>
</evidence>
<comment type="caution">
    <text evidence="2">The sequence shown here is derived from an EMBL/GenBank/DDBJ whole genome shotgun (WGS) entry which is preliminary data.</text>
</comment>
<dbReference type="Proteomes" id="UP000076078">
    <property type="component" value="Unassembled WGS sequence"/>
</dbReference>
<keyword evidence="1" id="KW-0732">Signal</keyword>
<dbReference type="OrthoDB" id="19998at2759"/>
<keyword evidence="2" id="KW-0812">Transmembrane</keyword>
<feature type="signal peptide" evidence="1">
    <location>
        <begin position="1"/>
        <end position="17"/>
    </location>
</feature>
<reference evidence="2 3" key="1">
    <citation type="submission" date="2015-12" db="EMBL/GenBank/DDBJ databases">
        <title>Dictyostelia acquired genes for synthesis and detection of signals that induce cell-type specialization by lateral gene transfer from prokaryotes.</title>
        <authorList>
            <person name="Gloeckner G."/>
            <person name="Schaap P."/>
        </authorList>
    </citation>
    <scope>NUCLEOTIDE SEQUENCE [LARGE SCALE GENOMIC DNA]</scope>
    <source>
        <strain evidence="2 3">TK</strain>
    </source>
</reference>
<name>A0A152A2N2_TIELA</name>
<proteinExistence type="predicted"/>
<sequence>MLKYLLVLILILHYVNSMEQGEFVKVISKDDDSIRSLTYSDLIPGTFYVSGKTLLFDNHSTSIDTSAFYFSSGLASLFGLPLSYYYAYSETNVEPGNISSNGVVSAFAPAVIVEYEETNGEEGYQLDQDTVLGWIRLDLYGGFDIESTSQDVSGTKNGKDFTTKVYNITATSPNGLFGMRFIVPGASIEVDGTELNANQSKSDIFINGYYDSSINDKSLLCSVNSPQFSCQSTGPSGNANSRLALATFFLTKEYNVNAATFNPRALKIKGKLDIEIGLSWVDKANIKGVEVKVHSSVQAFNNGKKFLNTKFNSKFSGQLIIFSFDGVRPDNIVYDPVQGEIVDSEPSSASKSIISSLLILFAVLFSLF</sequence>
<dbReference type="PANTHER" id="PTHR38085">
    <property type="match status" value="1"/>
</dbReference>
<dbReference type="EMBL" id="LODT01000013">
    <property type="protein sequence ID" value="KYR00486.1"/>
    <property type="molecule type" value="Genomic_DNA"/>
</dbReference>
<accession>A0A152A2N2</accession>
<dbReference type="AlphaFoldDB" id="A0A152A2N2"/>
<keyword evidence="3" id="KW-1185">Reference proteome</keyword>
<keyword evidence="2" id="KW-0472">Membrane</keyword>
<gene>
    <name evidence="2" type="ORF">DLAC_02491</name>
</gene>